<dbReference type="EMBL" id="JAFIRR010000120">
    <property type="protein sequence ID" value="MCO6418176.1"/>
    <property type="molecule type" value="Genomic_DNA"/>
</dbReference>
<comment type="caution">
    <text evidence="3">The sequence shown here is derived from an EMBL/GenBank/DDBJ whole genome shotgun (WGS) entry which is preliminary data.</text>
</comment>
<keyword evidence="2" id="KW-0732">Signal</keyword>
<dbReference type="Proteomes" id="UP001523392">
    <property type="component" value="Unassembled WGS sequence"/>
</dbReference>
<dbReference type="PROSITE" id="PS51318">
    <property type="entry name" value="TAT"/>
    <property type="match status" value="1"/>
</dbReference>
<feature type="signal peptide" evidence="2">
    <location>
        <begin position="1"/>
        <end position="24"/>
    </location>
</feature>
<accession>A0ABT1D8A9</accession>
<keyword evidence="4" id="KW-1185">Reference proteome</keyword>
<evidence type="ECO:0000256" key="2">
    <source>
        <dbReference type="SAM" id="SignalP"/>
    </source>
</evidence>
<dbReference type="Gene3D" id="3.40.190.10">
    <property type="entry name" value="Periplasmic binding protein-like II"/>
    <property type="match status" value="1"/>
</dbReference>
<dbReference type="SUPFAM" id="SSF53850">
    <property type="entry name" value="Periplasmic binding protein-like II"/>
    <property type="match status" value="1"/>
</dbReference>
<dbReference type="Pfam" id="PF03401">
    <property type="entry name" value="TctC"/>
    <property type="match status" value="1"/>
</dbReference>
<dbReference type="InterPro" id="IPR042100">
    <property type="entry name" value="Bug_dom1"/>
</dbReference>
<dbReference type="PIRSF" id="PIRSF017082">
    <property type="entry name" value="YflP"/>
    <property type="match status" value="1"/>
</dbReference>
<evidence type="ECO:0000313" key="4">
    <source>
        <dbReference type="Proteomes" id="UP001523392"/>
    </source>
</evidence>
<gene>
    <name evidence="3" type="ORF">JYK14_18695</name>
</gene>
<dbReference type="InterPro" id="IPR006311">
    <property type="entry name" value="TAT_signal"/>
</dbReference>
<comment type="similarity">
    <text evidence="1">Belongs to the UPF0065 (bug) family.</text>
</comment>
<name>A0ABT1D8A9_9PROT</name>
<dbReference type="PANTHER" id="PTHR42928">
    <property type="entry name" value="TRICARBOXYLATE-BINDING PROTEIN"/>
    <property type="match status" value="1"/>
</dbReference>
<proteinExistence type="inferred from homology"/>
<dbReference type="RefSeq" id="WP_252954804.1">
    <property type="nucleotide sequence ID" value="NZ_JAFIRR010000120.1"/>
</dbReference>
<organism evidence="3 4">
    <name type="scientific">Siccirubricoccus soli</name>
    <dbReference type="NCBI Taxonomy" id="2899147"/>
    <lineage>
        <taxon>Bacteria</taxon>
        <taxon>Pseudomonadati</taxon>
        <taxon>Pseudomonadota</taxon>
        <taxon>Alphaproteobacteria</taxon>
        <taxon>Acetobacterales</taxon>
        <taxon>Roseomonadaceae</taxon>
        <taxon>Siccirubricoccus</taxon>
    </lineage>
</organism>
<evidence type="ECO:0000313" key="3">
    <source>
        <dbReference type="EMBL" id="MCO6418176.1"/>
    </source>
</evidence>
<dbReference type="InterPro" id="IPR005064">
    <property type="entry name" value="BUG"/>
</dbReference>
<reference evidence="3 4" key="1">
    <citation type="submission" date="2021-12" db="EMBL/GenBank/DDBJ databases">
        <title>Siccirubricoccus leaddurans sp. nov., a high concentration Zn2+ tolerance bacterium.</title>
        <authorList>
            <person name="Cao Y."/>
        </authorList>
    </citation>
    <scope>NUCLEOTIDE SEQUENCE [LARGE SCALE GENOMIC DNA]</scope>
    <source>
        <strain evidence="3 4">KC 17139</strain>
    </source>
</reference>
<dbReference type="PANTHER" id="PTHR42928:SF5">
    <property type="entry name" value="BLR1237 PROTEIN"/>
    <property type="match status" value="1"/>
</dbReference>
<evidence type="ECO:0000256" key="1">
    <source>
        <dbReference type="ARBA" id="ARBA00006987"/>
    </source>
</evidence>
<dbReference type="Gene3D" id="3.40.190.150">
    <property type="entry name" value="Bordetella uptake gene, domain 1"/>
    <property type="match status" value="1"/>
</dbReference>
<sequence length="323" mass="34415">MSTRRQLLAASTASFLALPAIARAAEYPDRPITLVIGYAPGALTDTMVRLVAEKMAQELGQPVVVENRTGAATAIASTAVANARPAGHTLLIGTNSLAINPALMPGATPKDPLKELEPIGEVYYSPFVLLARKGLPARTLPELIELAKRKPGELNYGSSGSGSVNHLLTELLLQRAGIEITHIPYRGGGPALVELRSGRIDLFYATPLDSQPLLGDGAAQPIVISSPQRIPMMPDLPSVSESFQGCDGVLWQGLFCPPGTPEPIRRKLFTVLRKVLEAPALRQNVEARGVVLMDGDAAALRQRLAAELRVWPEVIRQGGIQPG</sequence>
<feature type="chain" id="PRO_5045052461" evidence="2">
    <location>
        <begin position="25"/>
        <end position="323"/>
    </location>
</feature>
<protein>
    <submittedName>
        <fullName evidence="3">Tripartite tricarboxylate transporter substrate binding protein</fullName>
    </submittedName>
</protein>